<dbReference type="AlphaFoldDB" id="A0A1H3DD77"/>
<dbReference type="STRING" id="60137.SAMN04488041_11038"/>
<organism evidence="2 3">
    <name type="scientific">Sulfitobacter pontiacus</name>
    <dbReference type="NCBI Taxonomy" id="60137"/>
    <lineage>
        <taxon>Bacteria</taxon>
        <taxon>Pseudomonadati</taxon>
        <taxon>Pseudomonadota</taxon>
        <taxon>Alphaproteobacteria</taxon>
        <taxon>Rhodobacterales</taxon>
        <taxon>Roseobacteraceae</taxon>
        <taxon>Sulfitobacter</taxon>
    </lineage>
</organism>
<dbReference type="GeneID" id="94022511"/>
<reference evidence="3" key="1">
    <citation type="submission" date="2016-10" db="EMBL/GenBank/DDBJ databases">
        <authorList>
            <person name="Varghese N."/>
            <person name="Submissions S."/>
        </authorList>
    </citation>
    <scope>NUCLEOTIDE SEQUENCE [LARGE SCALE GENOMIC DNA]</scope>
    <source>
        <strain evidence="3">DSM 10014</strain>
    </source>
</reference>
<feature type="chain" id="PRO_5010336312" evidence="1">
    <location>
        <begin position="27"/>
        <end position="180"/>
    </location>
</feature>
<name>A0A1H3DD77_9RHOB</name>
<accession>A0A1H3DD77</accession>
<protein>
    <submittedName>
        <fullName evidence="2">Uncharacterized protein</fullName>
    </submittedName>
</protein>
<dbReference type="Proteomes" id="UP000183076">
    <property type="component" value="Unassembled WGS sequence"/>
</dbReference>
<dbReference type="RefSeq" id="WP_074637501.1">
    <property type="nucleotide sequence ID" value="NZ_CP160850.1"/>
</dbReference>
<dbReference type="EMBL" id="FNNB01000010">
    <property type="protein sequence ID" value="SDX63644.1"/>
    <property type="molecule type" value="Genomic_DNA"/>
</dbReference>
<evidence type="ECO:0000313" key="3">
    <source>
        <dbReference type="Proteomes" id="UP000183076"/>
    </source>
</evidence>
<evidence type="ECO:0000256" key="1">
    <source>
        <dbReference type="SAM" id="SignalP"/>
    </source>
</evidence>
<proteinExistence type="predicted"/>
<feature type="signal peptide" evidence="1">
    <location>
        <begin position="1"/>
        <end position="26"/>
    </location>
</feature>
<gene>
    <name evidence="2" type="ORF">SAMN04488041_11038</name>
</gene>
<sequence>MHIQSAFRPLLCAGLCAVLPYTQAQAKEPALHVTAASTYYDNRSTALDLVQSYYNAIGTGQLARAFSYTLKSTPEKDANQLAADYNAFRNKFQDIRSIKLRFELGFTSAGVGTEVSAVPVVVEMETNEGATIVRSSCHYVVRLSPDAQDYAPFDPIRIDASFDEPVKGYFDATALPDCRF</sequence>
<evidence type="ECO:0000313" key="2">
    <source>
        <dbReference type="EMBL" id="SDX63644.1"/>
    </source>
</evidence>
<keyword evidence="1" id="KW-0732">Signal</keyword>